<name>A0A7J8MVE5_9ROSI</name>
<sequence length="102" mass="12222">METKPLMSQDLSSFLNLNVEKYVNVLQEKTLIQGRGFYPSMILCKEIWPLVRYHRWKLFWTIPKDNVGVSFVQEFYASLRDQESRNTVGHMWDIVLVRRKEV</sequence>
<accession>A0A7J8MVE5</accession>
<feature type="non-terminal residue" evidence="1">
    <location>
        <position position="102"/>
    </location>
</feature>
<evidence type="ECO:0000313" key="1">
    <source>
        <dbReference type="EMBL" id="MBA0568688.1"/>
    </source>
</evidence>
<reference evidence="1 2" key="1">
    <citation type="journal article" date="2019" name="Genome Biol. Evol.">
        <title>Insights into the evolution of the New World diploid cottons (Gossypium, subgenus Houzingenia) based on genome sequencing.</title>
        <authorList>
            <person name="Grover C.E."/>
            <person name="Arick M.A. 2nd"/>
            <person name="Thrash A."/>
            <person name="Conover J.L."/>
            <person name="Sanders W.S."/>
            <person name="Peterson D.G."/>
            <person name="Frelichowski J.E."/>
            <person name="Scheffler J.A."/>
            <person name="Scheffler B.E."/>
            <person name="Wendel J.F."/>
        </authorList>
    </citation>
    <scope>NUCLEOTIDE SEQUENCE [LARGE SCALE GENOMIC DNA]</scope>
    <source>
        <strain evidence="1">157</strain>
        <tissue evidence="1">Leaf</tissue>
    </source>
</reference>
<proteinExistence type="predicted"/>
<protein>
    <submittedName>
        <fullName evidence="1">Uncharacterized protein</fullName>
    </submittedName>
</protein>
<dbReference type="AlphaFoldDB" id="A0A7J8MVE5"/>
<organism evidence="1 2">
    <name type="scientific">Gossypium lobatum</name>
    <dbReference type="NCBI Taxonomy" id="34289"/>
    <lineage>
        <taxon>Eukaryota</taxon>
        <taxon>Viridiplantae</taxon>
        <taxon>Streptophyta</taxon>
        <taxon>Embryophyta</taxon>
        <taxon>Tracheophyta</taxon>
        <taxon>Spermatophyta</taxon>
        <taxon>Magnoliopsida</taxon>
        <taxon>eudicotyledons</taxon>
        <taxon>Gunneridae</taxon>
        <taxon>Pentapetalae</taxon>
        <taxon>rosids</taxon>
        <taxon>malvids</taxon>
        <taxon>Malvales</taxon>
        <taxon>Malvaceae</taxon>
        <taxon>Malvoideae</taxon>
        <taxon>Gossypium</taxon>
    </lineage>
</organism>
<evidence type="ECO:0000313" key="2">
    <source>
        <dbReference type="Proteomes" id="UP000593572"/>
    </source>
</evidence>
<comment type="caution">
    <text evidence="1">The sequence shown here is derived from an EMBL/GenBank/DDBJ whole genome shotgun (WGS) entry which is preliminary data.</text>
</comment>
<dbReference type="Proteomes" id="UP000593572">
    <property type="component" value="Unassembled WGS sequence"/>
</dbReference>
<keyword evidence="2" id="KW-1185">Reference proteome</keyword>
<gene>
    <name evidence="1" type="ORF">Golob_006161</name>
</gene>
<dbReference type="EMBL" id="JABEZX010000010">
    <property type="protein sequence ID" value="MBA0568688.1"/>
    <property type="molecule type" value="Genomic_DNA"/>
</dbReference>